<evidence type="ECO:0000256" key="7">
    <source>
        <dbReference type="ARBA" id="ARBA00023136"/>
    </source>
</evidence>
<dbReference type="OrthoDB" id="70963at2157"/>
<dbReference type="InterPro" id="IPR051449">
    <property type="entry name" value="ABC-2_transporter_component"/>
</dbReference>
<feature type="region of interest" description="Disordered" evidence="8">
    <location>
        <begin position="137"/>
        <end position="161"/>
    </location>
</feature>
<dbReference type="GO" id="GO:0005886">
    <property type="term" value="C:plasma membrane"/>
    <property type="evidence" value="ECO:0007669"/>
    <property type="project" value="UniProtKB-SubCell"/>
</dbReference>
<feature type="transmembrane region" description="Helical" evidence="9">
    <location>
        <begin position="21"/>
        <end position="42"/>
    </location>
</feature>
<accession>A0A1D3L3A3</accession>
<evidence type="ECO:0000313" key="12">
    <source>
        <dbReference type="Proteomes" id="UP000094707"/>
    </source>
</evidence>
<feature type="domain" description="ABC transmembrane type-2" evidence="10">
    <location>
        <begin position="202"/>
        <end position="437"/>
    </location>
</feature>
<dbReference type="GeneID" id="30412335"/>
<evidence type="ECO:0000256" key="9">
    <source>
        <dbReference type="SAM" id="Phobius"/>
    </source>
</evidence>
<gene>
    <name evidence="11" type="ORF">MCBB_1493</name>
</gene>
<evidence type="ECO:0000256" key="3">
    <source>
        <dbReference type="ARBA" id="ARBA00022448"/>
    </source>
</evidence>
<evidence type="ECO:0000256" key="4">
    <source>
        <dbReference type="ARBA" id="ARBA00022475"/>
    </source>
</evidence>
<feature type="transmembrane region" description="Helical" evidence="9">
    <location>
        <begin position="353"/>
        <end position="371"/>
    </location>
</feature>
<dbReference type="PANTHER" id="PTHR30294">
    <property type="entry name" value="MEMBRANE COMPONENT OF ABC TRANSPORTER YHHJ-RELATED"/>
    <property type="match status" value="1"/>
</dbReference>
<evidence type="ECO:0000256" key="1">
    <source>
        <dbReference type="ARBA" id="ARBA00004651"/>
    </source>
</evidence>
<dbReference type="PROSITE" id="PS51012">
    <property type="entry name" value="ABC_TM2"/>
    <property type="match status" value="1"/>
</dbReference>
<dbReference type="STRING" id="118062.MCBB_1493"/>
<protein>
    <submittedName>
        <fullName evidence="11">ABC-2 type transporter</fullName>
    </submittedName>
</protein>
<comment type="similarity">
    <text evidence="2">Belongs to the ABC-2 integral membrane protein family.</text>
</comment>
<feature type="transmembrane region" description="Helical" evidence="9">
    <location>
        <begin position="412"/>
        <end position="434"/>
    </location>
</feature>
<feature type="transmembrane region" description="Helical" evidence="9">
    <location>
        <begin position="239"/>
        <end position="261"/>
    </location>
</feature>
<dbReference type="Gene3D" id="3.40.1710.10">
    <property type="entry name" value="abc type-2 transporter like domain"/>
    <property type="match status" value="1"/>
</dbReference>
<dbReference type="GO" id="GO:0140359">
    <property type="term" value="F:ABC-type transporter activity"/>
    <property type="evidence" value="ECO:0007669"/>
    <property type="project" value="InterPro"/>
</dbReference>
<dbReference type="Pfam" id="PF12698">
    <property type="entry name" value="ABC2_membrane_3"/>
    <property type="match status" value="1"/>
</dbReference>
<name>A0A1D3L3A3_9EURY</name>
<evidence type="ECO:0000313" key="11">
    <source>
        <dbReference type="EMBL" id="SCG86048.1"/>
    </source>
</evidence>
<feature type="transmembrane region" description="Helical" evidence="9">
    <location>
        <begin position="282"/>
        <end position="312"/>
    </location>
</feature>
<evidence type="ECO:0000259" key="10">
    <source>
        <dbReference type="PROSITE" id="PS51012"/>
    </source>
</evidence>
<keyword evidence="12" id="KW-1185">Reference proteome</keyword>
<evidence type="ECO:0000256" key="5">
    <source>
        <dbReference type="ARBA" id="ARBA00022692"/>
    </source>
</evidence>
<keyword evidence="7 9" id="KW-0472">Membrane</keyword>
<dbReference type="RefSeq" id="WP_071907150.1">
    <property type="nucleotide sequence ID" value="NZ_LT607756.1"/>
</dbReference>
<keyword evidence="5 9" id="KW-0812">Transmembrane</keyword>
<evidence type="ECO:0000256" key="2">
    <source>
        <dbReference type="ARBA" id="ARBA00007783"/>
    </source>
</evidence>
<evidence type="ECO:0000256" key="6">
    <source>
        <dbReference type="ARBA" id="ARBA00022989"/>
    </source>
</evidence>
<reference evidence="11 12" key="1">
    <citation type="submission" date="2016-08" db="EMBL/GenBank/DDBJ databases">
        <authorList>
            <person name="Seilhamer J.J."/>
        </authorList>
    </citation>
    <scope>NUCLEOTIDE SEQUENCE [LARGE SCALE GENOMIC DNA]</scope>
    <source>
        <strain evidence="11">Buetzberg</strain>
    </source>
</reference>
<dbReference type="EMBL" id="LT607756">
    <property type="protein sequence ID" value="SCG86048.1"/>
    <property type="molecule type" value="Genomic_DNA"/>
</dbReference>
<evidence type="ECO:0000256" key="8">
    <source>
        <dbReference type="SAM" id="MobiDB-lite"/>
    </source>
</evidence>
<feature type="transmembrane region" description="Helical" evidence="9">
    <location>
        <begin position="318"/>
        <end position="341"/>
    </location>
</feature>
<organism evidence="11 12">
    <name type="scientific">Methanobacterium congolense</name>
    <dbReference type="NCBI Taxonomy" id="118062"/>
    <lineage>
        <taxon>Archaea</taxon>
        <taxon>Methanobacteriati</taxon>
        <taxon>Methanobacteriota</taxon>
        <taxon>Methanomada group</taxon>
        <taxon>Methanobacteria</taxon>
        <taxon>Methanobacteriales</taxon>
        <taxon>Methanobacteriaceae</taxon>
        <taxon>Methanobacterium</taxon>
    </lineage>
</organism>
<dbReference type="PANTHER" id="PTHR30294:SF38">
    <property type="entry name" value="TRANSPORT PERMEASE PROTEIN"/>
    <property type="match status" value="1"/>
</dbReference>
<keyword evidence="3" id="KW-0813">Transport</keyword>
<dbReference type="Proteomes" id="UP000094707">
    <property type="component" value="Chromosome I"/>
</dbReference>
<comment type="subcellular location">
    <subcellularLocation>
        <location evidence="1">Cell membrane</location>
        <topology evidence="1">Multi-pass membrane protein</topology>
    </subcellularLocation>
</comment>
<sequence>MKFLSIASKDIKELLRDRRGLFFILLFPMFFMLVFGFAFGGMGQSNTPHSIAVVNYDEGATVTYTNQTMNFGNNLTSVLEDVKYQNSDVHMFNITKTTEQNADKLLKQRDVDAEVIIPKDFSKASVALITNTIQSSTSSQSTVQTSSQSSAQSTVQSTQSAGTSTDNITAKVIIRGDTGYMGFGTAQGILTGVFQGYEDDIVTEVQNRIQGTPGAKPHQFIQTEVEGMPGTEAFTSFDFLAPGMIVFAILLLATSVAASLTREVNTGTLERLKMSKMKSFDLLFGSSIPWTLVAAAQVVILFAVAIAIGFHWQGSINSIVLAVVVGIIGGISSIALGMIIASFAKNERQASNLGTLITVPMSFLVGAFFQLPQVTIGNFMGQNFQIYDVLPWTHTLNALRSVLTYGSGWEAISYQVGMSVVLTAILFVIGVFLFSRTRLRAEK</sequence>
<dbReference type="KEGG" id="mcub:MCBB_1493"/>
<dbReference type="InterPro" id="IPR013525">
    <property type="entry name" value="ABC2_TM"/>
</dbReference>
<dbReference type="AlphaFoldDB" id="A0A1D3L3A3"/>
<proteinExistence type="inferred from homology"/>
<keyword evidence="4" id="KW-1003">Cell membrane</keyword>
<keyword evidence="6 9" id="KW-1133">Transmembrane helix</keyword>
<dbReference type="PATRIC" id="fig|129848.4.peg.1521"/>
<dbReference type="InterPro" id="IPR047817">
    <property type="entry name" value="ABC2_TM_bact-type"/>
</dbReference>